<dbReference type="Proteomes" id="UP000799771">
    <property type="component" value="Unassembled WGS sequence"/>
</dbReference>
<reference evidence="3" key="1">
    <citation type="journal article" date="2020" name="Stud. Mycol.">
        <title>101 Dothideomycetes genomes: a test case for predicting lifestyles and emergence of pathogens.</title>
        <authorList>
            <person name="Haridas S."/>
            <person name="Albert R."/>
            <person name="Binder M."/>
            <person name="Bloem J."/>
            <person name="Labutti K."/>
            <person name="Salamov A."/>
            <person name="Andreopoulos B."/>
            <person name="Baker S."/>
            <person name="Barry K."/>
            <person name="Bills G."/>
            <person name="Bluhm B."/>
            <person name="Cannon C."/>
            <person name="Castanera R."/>
            <person name="Culley D."/>
            <person name="Daum C."/>
            <person name="Ezra D."/>
            <person name="Gonzalez J."/>
            <person name="Henrissat B."/>
            <person name="Kuo A."/>
            <person name="Liang C."/>
            <person name="Lipzen A."/>
            <person name="Lutzoni F."/>
            <person name="Magnuson J."/>
            <person name="Mondo S."/>
            <person name="Nolan M."/>
            <person name="Ohm R."/>
            <person name="Pangilinan J."/>
            <person name="Park H.-J."/>
            <person name="Ramirez L."/>
            <person name="Alfaro M."/>
            <person name="Sun H."/>
            <person name="Tritt A."/>
            <person name="Yoshinaga Y."/>
            <person name="Zwiers L.-H."/>
            <person name="Turgeon B."/>
            <person name="Goodwin S."/>
            <person name="Spatafora J."/>
            <person name="Crous P."/>
            <person name="Grigoriev I."/>
        </authorList>
    </citation>
    <scope>NUCLEOTIDE SEQUENCE</scope>
    <source>
        <strain evidence="3">CBS 119687</strain>
    </source>
</reference>
<evidence type="ECO:0000256" key="1">
    <source>
        <dbReference type="SAM" id="MobiDB-lite"/>
    </source>
</evidence>
<name>A0A6A6AM22_9PLEO</name>
<dbReference type="GO" id="GO:0032933">
    <property type="term" value="P:SREBP signaling pathway"/>
    <property type="evidence" value="ECO:0007669"/>
    <property type="project" value="InterPro"/>
</dbReference>
<feature type="compositionally biased region" description="Basic and acidic residues" evidence="1">
    <location>
        <begin position="229"/>
        <end position="240"/>
    </location>
</feature>
<evidence type="ECO:0000259" key="2">
    <source>
        <dbReference type="Pfam" id="PF08508"/>
    </source>
</evidence>
<evidence type="ECO:0000313" key="3">
    <source>
        <dbReference type="EMBL" id="KAF2132178.1"/>
    </source>
</evidence>
<feature type="domain" description="DUF1746" evidence="2">
    <location>
        <begin position="65"/>
        <end position="181"/>
    </location>
</feature>
<protein>
    <submittedName>
        <fullName evidence="3">DUF1746-domain-containing protein</fullName>
    </submittedName>
</protein>
<dbReference type="AlphaFoldDB" id="A0A6A6AM22"/>
<dbReference type="InterPro" id="IPR013715">
    <property type="entry name" value="DUF1746"/>
</dbReference>
<dbReference type="Pfam" id="PF08508">
    <property type="entry name" value="DUF1746"/>
    <property type="match status" value="1"/>
</dbReference>
<evidence type="ECO:0000313" key="4">
    <source>
        <dbReference type="Proteomes" id="UP000799771"/>
    </source>
</evidence>
<dbReference type="PANTHER" id="PTHR39405:SF1">
    <property type="entry name" value="DSC E3 UBIQUITIN LIGASE COMPLEX SUBUNIT 4"/>
    <property type="match status" value="1"/>
</dbReference>
<dbReference type="GO" id="GO:0044695">
    <property type="term" value="C:Dsc E3 ubiquitin ligase complex"/>
    <property type="evidence" value="ECO:0007669"/>
    <property type="project" value="InterPro"/>
</dbReference>
<dbReference type="RefSeq" id="XP_033526565.1">
    <property type="nucleotide sequence ID" value="XM_033670201.1"/>
</dbReference>
<dbReference type="GeneID" id="54410633"/>
<dbReference type="InterPro" id="IPR038967">
    <property type="entry name" value="Dsc4-like"/>
</dbReference>
<feature type="region of interest" description="Disordered" evidence="1">
    <location>
        <begin position="221"/>
        <end position="240"/>
    </location>
</feature>
<accession>A0A6A6AM22</accession>
<proteinExistence type="predicted"/>
<dbReference type="EMBL" id="ML977501">
    <property type="protein sequence ID" value="KAF2132178.1"/>
    <property type="molecule type" value="Genomic_DNA"/>
</dbReference>
<dbReference type="GO" id="GO:0005783">
    <property type="term" value="C:endoplasmic reticulum"/>
    <property type="evidence" value="ECO:0007669"/>
    <property type="project" value="TreeGrafter"/>
</dbReference>
<sequence length="334" mass="37211">MNDEGESSRAALRRISHASEDADLNEVMMEVNEEEDAREKEKISKERRLDAKRKRIRLLNELLRELDLVVYMELITLYYLDCSFFWLIVRAFIHGSLLTPATDVALDRPPDEPKPFLPLVLFSFAVNFCLHLLYAAPSAGEDTRGYLHGGLMIDFIGQQGPTSKWKLGGLDMCILLLQLVMVSVHVKRRELKKKLAKESTGGDAPTNNGAAMDTAAAVDTQEAVTPDNQAREQDVDSEERGLLRRTDSMSDIGVEPDEDDSLLPLSSEVGHVDALDVLASGQCVVGDFALVDTLLEENSNYNAYRRTRLEGTSDMPETLRRLNAIRQRFGVGGG</sequence>
<dbReference type="PANTHER" id="PTHR39405">
    <property type="entry name" value="DSC E3 UBIQUITIN LIGASE COMPLEX SUBUNIT 4"/>
    <property type="match status" value="1"/>
</dbReference>
<organism evidence="3 4">
    <name type="scientific">Dothidotthia symphoricarpi CBS 119687</name>
    <dbReference type="NCBI Taxonomy" id="1392245"/>
    <lineage>
        <taxon>Eukaryota</taxon>
        <taxon>Fungi</taxon>
        <taxon>Dikarya</taxon>
        <taxon>Ascomycota</taxon>
        <taxon>Pezizomycotina</taxon>
        <taxon>Dothideomycetes</taxon>
        <taxon>Pleosporomycetidae</taxon>
        <taxon>Pleosporales</taxon>
        <taxon>Dothidotthiaceae</taxon>
        <taxon>Dothidotthia</taxon>
    </lineage>
</organism>
<keyword evidence="4" id="KW-1185">Reference proteome</keyword>
<dbReference type="OrthoDB" id="5428737at2759"/>
<gene>
    <name evidence="3" type="ORF">P153DRAFT_383067</name>
</gene>